<organism evidence="1 2">
    <name type="scientific">Allacma fusca</name>
    <dbReference type="NCBI Taxonomy" id="39272"/>
    <lineage>
        <taxon>Eukaryota</taxon>
        <taxon>Metazoa</taxon>
        <taxon>Ecdysozoa</taxon>
        <taxon>Arthropoda</taxon>
        <taxon>Hexapoda</taxon>
        <taxon>Collembola</taxon>
        <taxon>Symphypleona</taxon>
        <taxon>Sminthuridae</taxon>
        <taxon>Allacma</taxon>
    </lineage>
</organism>
<accession>A0A8J2JD88</accession>
<feature type="non-terminal residue" evidence="1">
    <location>
        <position position="1"/>
    </location>
</feature>
<gene>
    <name evidence="1" type="ORF">AFUS01_LOCUS4065</name>
</gene>
<comment type="caution">
    <text evidence="1">The sequence shown here is derived from an EMBL/GenBank/DDBJ whole genome shotgun (WGS) entry which is preliminary data.</text>
</comment>
<evidence type="ECO:0000313" key="1">
    <source>
        <dbReference type="EMBL" id="CAG7698037.1"/>
    </source>
</evidence>
<dbReference type="EMBL" id="CAJVCH010025148">
    <property type="protein sequence ID" value="CAG7698037.1"/>
    <property type="molecule type" value="Genomic_DNA"/>
</dbReference>
<proteinExistence type="predicted"/>
<name>A0A8J2JD88_9HEXA</name>
<dbReference type="AlphaFoldDB" id="A0A8J2JD88"/>
<feature type="non-terminal residue" evidence="1">
    <location>
        <position position="25"/>
    </location>
</feature>
<reference evidence="1" key="1">
    <citation type="submission" date="2021-06" db="EMBL/GenBank/DDBJ databases">
        <authorList>
            <person name="Hodson N. C."/>
            <person name="Mongue J. A."/>
            <person name="Jaron S. K."/>
        </authorList>
    </citation>
    <scope>NUCLEOTIDE SEQUENCE</scope>
</reference>
<keyword evidence="2" id="KW-1185">Reference proteome</keyword>
<protein>
    <submittedName>
        <fullName evidence="1">Uncharacterized protein</fullName>
    </submittedName>
</protein>
<sequence>DKMLVLWDSLSHTAVWSMDFDEAIQ</sequence>
<dbReference type="Proteomes" id="UP000708208">
    <property type="component" value="Unassembled WGS sequence"/>
</dbReference>
<evidence type="ECO:0000313" key="2">
    <source>
        <dbReference type="Proteomes" id="UP000708208"/>
    </source>
</evidence>